<keyword evidence="3" id="KW-0949">S-adenosyl-L-methionine</keyword>
<dbReference type="InterPro" id="IPR039661">
    <property type="entry name" value="ELP3"/>
</dbReference>
<evidence type="ECO:0000256" key="4">
    <source>
        <dbReference type="ARBA" id="ARBA00022723"/>
    </source>
</evidence>
<dbReference type="PANTHER" id="PTHR11135:SF1">
    <property type="entry name" value="PROTEIN YHCC"/>
    <property type="match status" value="1"/>
</dbReference>
<evidence type="ECO:0000256" key="2">
    <source>
        <dbReference type="ARBA" id="ARBA00022485"/>
    </source>
</evidence>
<dbReference type="PANTHER" id="PTHR11135">
    <property type="entry name" value="HISTONE ACETYLTRANSFERASE-RELATED"/>
    <property type="match status" value="1"/>
</dbReference>
<evidence type="ECO:0000313" key="8">
    <source>
        <dbReference type="EMBL" id="AMJ40065.1"/>
    </source>
</evidence>
<dbReference type="AlphaFoldDB" id="A0A0X8VC56"/>
<evidence type="ECO:0000313" key="9">
    <source>
        <dbReference type="EMBL" id="SHE79795.1"/>
    </source>
</evidence>
<dbReference type="NCBIfam" id="TIGR01212">
    <property type="entry name" value="TIGR01212 family radical SAM protein"/>
    <property type="match status" value="1"/>
</dbReference>
<dbReference type="InterPro" id="IPR058240">
    <property type="entry name" value="rSAM_sf"/>
</dbReference>
<reference evidence="8 10" key="1">
    <citation type="journal article" date="2016" name="Genome Announc.">
        <title>Complete Genome Sequence of the Amino Acid-Fermenting Clostridium propionicum X2 (DSM 1682).</title>
        <authorList>
            <person name="Poehlein A."/>
            <person name="Schlien K."/>
            <person name="Chowdhury N.P."/>
            <person name="Gottschalk G."/>
            <person name="Buckel W."/>
            <person name="Daniel R."/>
        </authorList>
    </citation>
    <scope>NUCLEOTIDE SEQUENCE [LARGE SCALE GENOMIC DNA]</scope>
    <source>
        <strain evidence="8 10">X2</strain>
    </source>
</reference>
<dbReference type="SFLD" id="SFLDG01091">
    <property type="entry name" value="uncharacterized_CHP01210-like"/>
    <property type="match status" value="1"/>
</dbReference>
<reference evidence="10" key="2">
    <citation type="submission" date="2016-01" db="EMBL/GenBank/DDBJ databases">
        <authorList>
            <person name="Poehlein A."/>
            <person name="Schlien K."/>
            <person name="Gottschalk G."/>
            <person name="Buckel W."/>
            <person name="Daniel R."/>
        </authorList>
    </citation>
    <scope>NUCLEOTIDE SEQUENCE [LARGE SCALE GENOMIC DNA]</scope>
    <source>
        <strain evidence="10">X2</strain>
    </source>
</reference>
<dbReference type="SFLD" id="SFLDG01086">
    <property type="entry name" value="elongater_protein-like"/>
    <property type="match status" value="1"/>
</dbReference>
<name>A0A0X8VC56_ANAPI</name>
<dbReference type="GO" id="GO:0051539">
    <property type="term" value="F:4 iron, 4 sulfur cluster binding"/>
    <property type="evidence" value="ECO:0007669"/>
    <property type="project" value="UniProtKB-KW"/>
</dbReference>
<evidence type="ECO:0000256" key="3">
    <source>
        <dbReference type="ARBA" id="ARBA00022691"/>
    </source>
</evidence>
<evidence type="ECO:0000256" key="1">
    <source>
        <dbReference type="ARBA" id="ARBA00001966"/>
    </source>
</evidence>
<dbReference type="RefSeq" id="WP_066047418.1">
    <property type="nucleotide sequence ID" value="NZ_CP014223.1"/>
</dbReference>
<accession>A0A0X8VC56</accession>
<dbReference type="InterPro" id="IPR007197">
    <property type="entry name" value="rSAM"/>
</dbReference>
<keyword evidence="10" id="KW-1185">Reference proteome</keyword>
<dbReference type="Proteomes" id="UP000068026">
    <property type="component" value="Chromosome"/>
</dbReference>
<dbReference type="CDD" id="cd01335">
    <property type="entry name" value="Radical_SAM"/>
    <property type="match status" value="1"/>
</dbReference>
<evidence type="ECO:0000313" key="10">
    <source>
        <dbReference type="Proteomes" id="UP000068026"/>
    </source>
</evidence>
<dbReference type="InterPro" id="IPR006638">
    <property type="entry name" value="Elp3/MiaA/NifB-like_rSAM"/>
</dbReference>
<dbReference type="EMBL" id="FQUA01000007">
    <property type="protein sequence ID" value="SHE79795.1"/>
    <property type="molecule type" value="Genomic_DNA"/>
</dbReference>
<evidence type="ECO:0000256" key="5">
    <source>
        <dbReference type="ARBA" id="ARBA00023004"/>
    </source>
</evidence>
<keyword evidence="2" id="KW-0004">4Fe-4S</keyword>
<dbReference type="SUPFAM" id="SSF102114">
    <property type="entry name" value="Radical SAM enzymes"/>
    <property type="match status" value="1"/>
</dbReference>
<dbReference type="InterPro" id="IPR032432">
    <property type="entry name" value="Radical_SAM_C"/>
</dbReference>
<dbReference type="SMART" id="SM00729">
    <property type="entry name" value="Elp3"/>
    <property type="match status" value="1"/>
</dbReference>
<organism evidence="9 11">
    <name type="scientific">Anaerotignum propionicum DSM 1682</name>
    <dbReference type="NCBI Taxonomy" id="991789"/>
    <lineage>
        <taxon>Bacteria</taxon>
        <taxon>Bacillati</taxon>
        <taxon>Bacillota</taxon>
        <taxon>Clostridia</taxon>
        <taxon>Lachnospirales</taxon>
        <taxon>Anaerotignaceae</taxon>
        <taxon>Anaerotignum</taxon>
    </lineage>
</organism>
<dbReference type="Pfam" id="PF04055">
    <property type="entry name" value="Radical_SAM"/>
    <property type="match status" value="1"/>
</dbReference>
<dbReference type="SFLD" id="SFLDS00029">
    <property type="entry name" value="Radical_SAM"/>
    <property type="match status" value="1"/>
</dbReference>
<dbReference type="Gene3D" id="3.80.30.20">
    <property type="entry name" value="tm_1862 like domain"/>
    <property type="match status" value="1"/>
</dbReference>
<dbReference type="Pfam" id="PF16199">
    <property type="entry name" value="Radical_SAM_C"/>
    <property type="match status" value="1"/>
</dbReference>
<evidence type="ECO:0000256" key="6">
    <source>
        <dbReference type="ARBA" id="ARBA00023014"/>
    </source>
</evidence>
<dbReference type="KEGG" id="cpro:CPRO_04560"/>
<dbReference type="InterPro" id="IPR023404">
    <property type="entry name" value="rSAM_horseshoe"/>
</dbReference>
<keyword evidence="4" id="KW-0479">Metal-binding</keyword>
<evidence type="ECO:0000259" key="7">
    <source>
        <dbReference type="PROSITE" id="PS51918"/>
    </source>
</evidence>
<gene>
    <name evidence="8" type="ORF">CPRO_04560</name>
    <name evidence="9" type="ORF">SAMN02745151_01839</name>
</gene>
<reference evidence="9" key="4">
    <citation type="submission" date="2016-11" db="EMBL/GenBank/DDBJ databases">
        <authorList>
            <person name="Varghese N."/>
            <person name="Submissions S."/>
        </authorList>
    </citation>
    <scope>NUCLEOTIDE SEQUENCE</scope>
    <source>
        <strain evidence="9">DSM 1682</strain>
    </source>
</reference>
<comment type="cofactor">
    <cofactor evidence="1">
        <name>[4Fe-4S] cluster</name>
        <dbReference type="ChEBI" id="CHEBI:49883"/>
    </cofactor>
</comment>
<dbReference type="PROSITE" id="PS51918">
    <property type="entry name" value="RADICAL_SAM"/>
    <property type="match status" value="1"/>
</dbReference>
<proteinExistence type="predicted"/>
<protein>
    <submittedName>
        <fullName evidence="8">Coproporphyrinogen III oxidase</fullName>
    </submittedName>
</protein>
<keyword evidence="6" id="KW-0411">Iron-sulfur</keyword>
<sequence length="304" mass="34091">MAQYPYRSLNEYYRNLFGKKTAKISLDGGFTCPNRDGTLSTGGCIFCSEGGSGDFAEDATLSIPLQIKKGKAQTQKKWPDACYIAYFQAFTNTYAPVDVLRAKYEQALAQPGISGISIATRPDCLNDDVLALLQELSSKTRLWIELGLQTANEDSARFIRRGYTNDVFVEAVKRLHQLQIPVVTHVILGLPGETTVDMLSTIHFLNRLPIHGIKLQLMHVLANTDMAVLYETGAYTPLEIQNYLEIVGECIAHLRPDIVMYRLTGDGDKSILLAPLWSLHKRDVLNRLHQFLKEKQIHQGDAYN</sequence>
<dbReference type="GO" id="GO:0046872">
    <property type="term" value="F:metal ion binding"/>
    <property type="evidence" value="ECO:0007669"/>
    <property type="project" value="UniProtKB-KW"/>
</dbReference>
<dbReference type="InterPro" id="IPR005911">
    <property type="entry name" value="YhcC-like"/>
</dbReference>
<feature type="domain" description="Radical SAM core" evidence="7">
    <location>
        <begin position="16"/>
        <end position="266"/>
    </location>
</feature>
<dbReference type="Proteomes" id="UP000184204">
    <property type="component" value="Unassembled WGS sequence"/>
</dbReference>
<keyword evidence="5" id="KW-0408">Iron</keyword>
<dbReference type="EMBL" id="CP014223">
    <property type="protein sequence ID" value="AMJ40065.1"/>
    <property type="molecule type" value="Genomic_DNA"/>
</dbReference>
<reference evidence="11" key="3">
    <citation type="submission" date="2016-11" db="EMBL/GenBank/DDBJ databases">
        <authorList>
            <person name="Jaros S."/>
            <person name="Januszkiewicz K."/>
            <person name="Wedrychowicz H."/>
        </authorList>
    </citation>
    <scope>NUCLEOTIDE SEQUENCE [LARGE SCALE GENOMIC DNA]</scope>
    <source>
        <strain evidence="11">DSM 1682</strain>
    </source>
</reference>
<evidence type="ECO:0000313" key="11">
    <source>
        <dbReference type="Proteomes" id="UP000184204"/>
    </source>
</evidence>
<dbReference type="OrthoDB" id="9801689at2"/>
<dbReference type="GO" id="GO:0003824">
    <property type="term" value="F:catalytic activity"/>
    <property type="evidence" value="ECO:0007669"/>
    <property type="project" value="InterPro"/>
</dbReference>